<evidence type="ECO:0000256" key="1">
    <source>
        <dbReference type="ARBA" id="ARBA00004651"/>
    </source>
</evidence>
<evidence type="ECO:0000256" key="2">
    <source>
        <dbReference type="ARBA" id="ARBA00022475"/>
    </source>
</evidence>
<evidence type="ECO:0000256" key="4">
    <source>
        <dbReference type="ARBA" id="ARBA00022989"/>
    </source>
</evidence>
<dbReference type="PANTHER" id="PTHR36115">
    <property type="entry name" value="PROLINE-RICH ANTIGEN HOMOLOG-RELATED"/>
    <property type="match status" value="1"/>
</dbReference>
<dbReference type="Proteomes" id="UP000463961">
    <property type="component" value="Chromosome"/>
</dbReference>
<evidence type="ECO:0000256" key="3">
    <source>
        <dbReference type="ARBA" id="ARBA00022692"/>
    </source>
</evidence>
<evidence type="ECO:0000256" key="5">
    <source>
        <dbReference type="ARBA" id="ARBA00023136"/>
    </source>
</evidence>
<name>A0A679HUM9_9RHOO</name>
<dbReference type="InterPro" id="IPR010432">
    <property type="entry name" value="RDD"/>
</dbReference>
<keyword evidence="5" id="KW-0472">Membrane</keyword>
<accession>A0A679HUM9</accession>
<organism evidence="6 7">
    <name type="scientific">Fluviibacter phosphoraccumulans</name>
    <dbReference type="NCBI Taxonomy" id="1751046"/>
    <lineage>
        <taxon>Bacteria</taxon>
        <taxon>Pseudomonadati</taxon>
        <taxon>Pseudomonadota</taxon>
        <taxon>Betaproteobacteria</taxon>
        <taxon>Rhodocyclales</taxon>
        <taxon>Fluviibacteraceae</taxon>
        <taxon>Fluviibacter</taxon>
    </lineage>
</organism>
<evidence type="ECO:0000313" key="6">
    <source>
        <dbReference type="EMBL" id="BBU67837.1"/>
    </source>
</evidence>
<dbReference type="OrthoDB" id="5298807at2"/>
<dbReference type="GO" id="GO:0005886">
    <property type="term" value="C:plasma membrane"/>
    <property type="evidence" value="ECO:0007669"/>
    <property type="project" value="UniProtKB-SubCell"/>
</dbReference>
<keyword evidence="4" id="KW-1133">Transmembrane helix</keyword>
<protein>
    <submittedName>
        <fullName evidence="6">RDD family protein</fullName>
    </submittedName>
</protein>
<dbReference type="Pfam" id="PF06271">
    <property type="entry name" value="RDD"/>
    <property type="match status" value="1"/>
</dbReference>
<dbReference type="PANTHER" id="PTHR36115:SF10">
    <property type="entry name" value="RDD DOMAIN-CONTAINING PROTEIN"/>
    <property type="match status" value="1"/>
</dbReference>
<dbReference type="EMBL" id="AP022345">
    <property type="protein sequence ID" value="BBU67837.1"/>
    <property type="molecule type" value="Genomic_DNA"/>
</dbReference>
<dbReference type="AlphaFoldDB" id="A0A679HUM9"/>
<reference evidence="7" key="1">
    <citation type="submission" date="2020-01" db="EMBL/GenBank/DDBJ databases">
        <title>Phosphoaccumulans saitamaens gen. nov., sp. nov., a polyphosphate accumulating bacterium isolated from surface river water.</title>
        <authorList>
            <person name="Watanabe K."/>
            <person name="Suda W."/>
        </authorList>
    </citation>
    <scope>NUCLEOTIDE SEQUENCE [LARGE SCALE GENOMIC DNA]</scope>
    <source>
        <strain evidence="7">ICHIAU1</strain>
    </source>
</reference>
<keyword evidence="7" id="KW-1185">Reference proteome</keyword>
<keyword evidence="3" id="KW-0812">Transmembrane</keyword>
<keyword evidence="2" id="KW-1003">Cell membrane</keyword>
<evidence type="ECO:0000313" key="7">
    <source>
        <dbReference type="Proteomes" id="UP000463961"/>
    </source>
</evidence>
<proteinExistence type="predicted"/>
<gene>
    <name evidence="6" type="ORF">ICHIAU1_01200</name>
</gene>
<comment type="subcellular location">
    <subcellularLocation>
        <location evidence="1">Cell membrane</location>
        <topology evidence="1">Multi-pass membrane protein</topology>
    </subcellularLocation>
</comment>
<dbReference type="InterPro" id="IPR051791">
    <property type="entry name" value="Pra-immunoreactive"/>
</dbReference>
<sequence length="140" mass="15979">MTAAERAPLARRLGSLLYEALVILALSIFLFILPVAIFAGLTQRMPGTALLWFYLFTLLGTYFVWCWARAGQTLAMKTWRLRLIDAQSGRPLRPLQAIVRYGMGWLCWPTGLALLWSFIDPDRQFLHDRIAGSRIVQIPK</sequence>
<dbReference type="RefSeq" id="WP_162049191.1">
    <property type="nucleotide sequence ID" value="NZ_AP019011.1"/>
</dbReference>